<evidence type="ECO:0000313" key="6">
    <source>
        <dbReference type="Proteomes" id="UP000007519"/>
    </source>
</evidence>
<dbReference type="InterPro" id="IPR051792">
    <property type="entry name" value="GGT_bact"/>
</dbReference>
<evidence type="ECO:0000256" key="1">
    <source>
        <dbReference type="ARBA" id="ARBA00009381"/>
    </source>
</evidence>
<dbReference type="HOGENOM" id="CLU_014813_0_3_10"/>
<dbReference type="GO" id="GO:0103068">
    <property type="term" value="F:leukotriene C4 gamma-glutamyl transferase activity"/>
    <property type="evidence" value="ECO:0007669"/>
    <property type="project" value="UniProtKB-EC"/>
</dbReference>
<sequence length="491" mass="53257">MSLSTPLSASIAAGHQKTAEAAALIIKEGGNAFDAAIAALFAASVAEPCMASLGAGGFACLHTAAGQNLLLDFFVQTPFKKIAPSELEFYPMQVDFGSAQETFHIGMGSMATPGMMAGISALHERYASLPISVLIEPAKILAKEGLAMTDFQFFDIRVLQPIMTRSAESAAIFYPDGKPLPVGQIQRMPGLADYFDYLSHEKDWAKDIYLGEAAKLLLKDSIAQGGLLRADDLAQYEVIWRKPLQLNYKGHQLLTNPLPSTGGVLIAEGLSALEPLPIDPLHTKQQLARLQKVLGDIYSIDRNPKKLNSKWGSTTHLNIADELGNAISITLSNGEGCGYMIPGTNIMMNNMLGEAALLPDGFHNWIPNSRLSSMMAPTLVLKENQFHLATGTGGASRIPGMVLQLLHHVLDQKMDLQAATTASRLHYEHGRLNLEPEYAGLANTEDPKLEQLVEWPEKAMFFGGLNSILRHKNGQLQAVGDDRREGYAIEL</sequence>
<dbReference type="InterPro" id="IPR043137">
    <property type="entry name" value="GGT_ssub_C"/>
</dbReference>
<proteinExistence type="inferred from homology"/>
<evidence type="ECO:0000256" key="2">
    <source>
        <dbReference type="ARBA" id="ARBA00022679"/>
    </source>
</evidence>
<accession>H6L795</accession>
<dbReference type="Pfam" id="PF01019">
    <property type="entry name" value="G_glu_transpept"/>
    <property type="match status" value="2"/>
</dbReference>
<dbReference type="AlphaFoldDB" id="H6L795"/>
<keyword evidence="3" id="KW-0378">Hydrolase</keyword>
<keyword evidence="6" id="KW-1185">Reference proteome</keyword>
<keyword evidence="2 5" id="KW-0808">Transferase</keyword>
<dbReference type="Proteomes" id="UP000007519">
    <property type="component" value="Chromosome"/>
</dbReference>
<dbReference type="KEGG" id="sgn:SGRA_4052"/>
<gene>
    <name evidence="5" type="primary">ggt</name>
    <name evidence="5" type="ordered locus">SGRA_4052</name>
</gene>
<reference evidence="5 6" key="1">
    <citation type="journal article" date="2012" name="Stand. Genomic Sci.">
        <title>Complete genome sequencing and analysis of Saprospira grandis str. Lewin, a predatory marine bacterium.</title>
        <authorList>
            <person name="Saw J.H."/>
            <person name="Yuryev A."/>
            <person name="Kanbe M."/>
            <person name="Hou S."/>
            <person name="Young A.G."/>
            <person name="Aizawa S."/>
            <person name="Alam M."/>
        </authorList>
    </citation>
    <scope>NUCLEOTIDE SEQUENCE [LARGE SCALE GENOMIC DNA]</scope>
    <source>
        <strain evidence="5 6">Lewin</strain>
    </source>
</reference>
<dbReference type="SUPFAM" id="SSF56235">
    <property type="entry name" value="N-terminal nucleophile aminohydrolases (Ntn hydrolases)"/>
    <property type="match status" value="1"/>
</dbReference>
<keyword evidence="5" id="KW-0012">Acyltransferase</keyword>
<dbReference type="PRINTS" id="PR01210">
    <property type="entry name" value="GGTRANSPTASE"/>
</dbReference>
<evidence type="ECO:0000256" key="3">
    <source>
        <dbReference type="ARBA" id="ARBA00022801"/>
    </source>
</evidence>
<evidence type="ECO:0000313" key="5">
    <source>
        <dbReference type="EMBL" id="AFC26767.1"/>
    </source>
</evidence>
<dbReference type="OrthoDB" id="9781342at2"/>
<dbReference type="Gene3D" id="3.60.20.40">
    <property type="match status" value="1"/>
</dbReference>
<dbReference type="MEROPS" id="T03.013"/>
<dbReference type="STRING" id="984262.SGRA_4052"/>
<dbReference type="RefSeq" id="WP_015694349.1">
    <property type="nucleotide sequence ID" value="NC_016940.1"/>
</dbReference>
<dbReference type="EMBL" id="CP002831">
    <property type="protein sequence ID" value="AFC26767.1"/>
    <property type="molecule type" value="Genomic_DNA"/>
</dbReference>
<dbReference type="eggNOG" id="COG0405">
    <property type="taxonomic scope" value="Bacteria"/>
</dbReference>
<comment type="similarity">
    <text evidence="1">Belongs to the gamma-glutamyltransferase family.</text>
</comment>
<protein>
    <submittedName>
        <fullName evidence="5">Gamma-glutamyltranspeptidase small chain</fullName>
        <ecNumber evidence="5">2.3.2.2</ecNumber>
    </submittedName>
</protein>
<keyword evidence="4" id="KW-0865">Zymogen</keyword>
<evidence type="ECO:0000256" key="4">
    <source>
        <dbReference type="ARBA" id="ARBA00023145"/>
    </source>
</evidence>
<dbReference type="PANTHER" id="PTHR43199:SF1">
    <property type="entry name" value="GLUTATHIONE HYDROLASE PROENZYME"/>
    <property type="match status" value="1"/>
</dbReference>
<dbReference type="GO" id="GO:0016787">
    <property type="term" value="F:hydrolase activity"/>
    <property type="evidence" value="ECO:0007669"/>
    <property type="project" value="UniProtKB-KW"/>
</dbReference>
<dbReference type="EC" id="2.3.2.2" evidence="5"/>
<organism evidence="5 6">
    <name type="scientific">Saprospira grandis (strain Lewin)</name>
    <dbReference type="NCBI Taxonomy" id="984262"/>
    <lineage>
        <taxon>Bacteria</taxon>
        <taxon>Pseudomonadati</taxon>
        <taxon>Bacteroidota</taxon>
        <taxon>Saprospiria</taxon>
        <taxon>Saprospirales</taxon>
        <taxon>Saprospiraceae</taxon>
        <taxon>Saprospira</taxon>
    </lineage>
</organism>
<name>H6L795_SAPGL</name>
<dbReference type="PANTHER" id="PTHR43199">
    <property type="entry name" value="GLUTATHIONE HYDROLASE"/>
    <property type="match status" value="1"/>
</dbReference>
<dbReference type="InterPro" id="IPR029055">
    <property type="entry name" value="Ntn_hydrolases_N"/>
</dbReference>